<reference evidence="5 6" key="1">
    <citation type="submission" date="2018-06" db="EMBL/GenBank/DDBJ databases">
        <title>Population genomics shows no distinction between pathogenic Candida krusei and environmental Pichia kudriavzevii: One species, four names.</title>
        <authorList>
            <person name="Douglass A.P."/>
            <person name="Offei B."/>
            <person name="Braun-Galleani S."/>
            <person name="Coughlan A.Y."/>
            <person name="Martos A."/>
            <person name="Ortiz-Merino R.A."/>
            <person name="Byrne K.P."/>
            <person name="Wolfe K.H."/>
        </authorList>
    </citation>
    <scope>NUCLEOTIDE SEQUENCE [LARGE SCALE GENOMIC DNA]</scope>
    <source>
        <strain evidence="5 6">CBS573</strain>
    </source>
</reference>
<sequence>MTKRGKRLGSLHNGNTITVLFVLNNRYTAFPGNPMTGPLTWCVYRTNWLLLETSRVFVGMLFDPCRDIVLVTGGSSGLGKELASAFRQKGATVVVFDINLPGKDNQNYVEGVHYYYCDVSNPDMVKERGNEVRMEVGQVTVLINNAGITTGNTLLNLSFDEIETTLAVNLLSSFYTIKTFLPGMLDKRRGYIVTIASTLGYMSPARLSVYGASKSGLITLHESLNYELGPPTFNTCGVKTLLVCPGQLKTYLFGGVRTPSTLFAPELDPRYVANHVIRAVSYGCRGEVKLPFYGNVLPIFRSIPWPAVAILRYISGINNTMKKFVQKARETTNMSTSFMAEKASMFSRMFPFSGATQESMSETPQPLGGRDHQLKTS</sequence>
<dbReference type="Gene3D" id="3.40.50.720">
    <property type="entry name" value="NAD(P)-binding Rossmann-like Domain"/>
    <property type="match status" value="1"/>
</dbReference>
<protein>
    <recommendedName>
        <fullName evidence="7">Short-chain dehydrogenase/reductase family 16C member 6</fullName>
    </recommendedName>
</protein>
<evidence type="ECO:0000313" key="6">
    <source>
        <dbReference type="Proteomes" id="UP000249293"/>
    </source>
</evidence>
<gene>
    <name evidence="5" type="ORF">C5L36_0C05330</name>
</gene>
<keyword evidence="2" id="KW-0560">Oxidoreductase</keyword>
<accession>A0A2U9R5G1</accession>
<dbReference type="CDD" id="cd05339">
    <property type="entry name" value="17beta-HSDXI-like_SDR_c"/>
    <property type="match status" value="1"/>
</dbReference>
<dbReference type="PRINTS" id="PR00081">
    <property type="entry name" value="GDHRDH"/>
</dbReference>
<name>A0A2U9R5G1_PICKU</name>
<dbReference type="OrthoDB" id="10253736at2759"/>
<feature type="region of interest" description="Disordered" evidence="4">
    <location>
        <begin position="356"/>
        <end position="377"/>
    </location>
</feature>
<evidence type="ECO:0000256" key="2">
    <source>
        <dbReference type="ARBA" id="ARBA00023002"/>
    </source>
</evidence>
<evidence type="ECO:0000256" key="1">
    <source>
        <dbReference type="ARBA" id="ARBA00006484"/>
    </source>
</evidence>
<proteinExistence type="inferred from homology"/>
<evidence type="ECO:0000313" key="5">
    <source>
        <dbReference type="EMBL" id="AWU76602.1"/>
    </source>
</evidence>
<dbReference type="PRINTS" id="PR00080">
    <property type="entry name" value="SDRFAMILY"/>
</dbReference>
<keyword evidence="6" id="KW-1185">Reference proteome</keyword>
<dbReference type="Pfam" id="PF00106">
    <property type="entry name" value="adh_short"/>
    <property type="match status" value="1"/>
</dbReference>
<organism evidence="5 6">
    <name type="scientific">Pichia kudriavzevii</name>
    <name type="common">Yeast</name>
    <name type="synonym">Issatchenkia orientalis</name>
    <dbReference type="NCBI Taxonomy" id="4909"/>
    <lineage>
        <taxon>Eukaryota</taxon>
        <taxon>Fungi</taxon>
        <taxon>Dikarya</taxon>
        <taxon>Ascomycota</taxon>
        <taxon>Saccharomycotina</taxon>
        <taxon>Pichiomycetes</taxon>
        <taxon>Pichiales</taxon>
        <taxon>Pichiaceae</taxon>
        <taxon>Pichia</taxon>
    </lineage>
</organism>
<dbReference type="Proteomes" id="UP000249293">
    <property type="component" value="Chromosome 3"/>
</dbReference>
<dbReference type="InterPro" id="IPR002347">
    <property type="entry name" value="SDR_fam"/>
</dbReference>
<comment type="similarity">
    <text evidence="1 3">Belongs to the short-chain dehydrogenases/reductases (SDR) family.</text>
</comment>
<dbReference type="InterPro" id="IPR036291">
    <property type="entry name" value="NAD(P)-bd_dom_sf"/>
</dbReference>
<dbReference type="STRING" id="4909.A0A2U9R5G1"/>
<dbReference type="GO" id="GO:0016616">
    <property type="term" value="F:oxidoreductase activity, acting on the CH-OH group of donors, NAD or NADP as acceptor"/>
    <property type="evidence" value="ECO:0007669"/>
    <property type="project" value="TreeGrafter"/>
</dbReference>
<evidence type="ECO:0000256" key="4">
    <source>
        <dbReference type="SAM" id="MobiDB-lite"/>
    </source>
</evidence>
<evidence type="ECO:0000256" key="3">
    <source>
        <dbReference type="RuleBase" id="RU000363"/>
    </source>
</evidence>
<dbReference type="PANTHER" id="PTHR24322:SF736">
    <property type="entry name" value="RETINOL DEHYDROGENASE 10"/>
    <property type="match status" value="1"/>
</dbReference>
<dbReference type="GeneID" id="40384397"/>
<dbReference type="VEuPathDB" id="FungiDB:C5L36_0C05330"/>
<dbReference type="RefSeq" id="XP_029322079.1">
    <property type="nucleotide sequence ID" value="XM_029466219.1"/>
</dbReference>
<dbReference type="AlphaFoldDB" id="A0A2U9R5G1"/>
<dbReference type="SUPFAM" id="SSF51735">
    <property type="entry name" value="NAD(P)-binding Rossmann-fold domains"/>
    <property type="match status" value="1"/>
</dbReference>
<dbReference type="KEGG" id="pkz:C5L36_0C05330"/>
<evidence type="ECO:0008006" key="7">
    <source>
        <dbReference type="Google" id="ProtNLM"/>
    </source>
</evidence>
<dbReference type="EMBL" id="CP028775">
    <property type="protein sequence ID" value="AWU76602.1"/>
    <property type="molecule type" value="Genomic_DNA"/>
</dbReference>
<dbReference type="PANTHER" id="PTHR24322">
    <property type="entry name" value="PKSB"/>
    <property type="match status" value="1"/>
</dbReference>